<organism evidence="2 3">
    <name type="scientific">Proteiniclasticum sediminis</name>
    <dbReference type="NCBI Taxonomy" id="2804028"/>
    <lineage>
        <taxon>Bacteria</taxon>
        <taxon>Bacillati</taxon>
        <taxon>Bacillota</taxon>
        <taxon>Clostridia</taxon>
        <taxon>Eubacteriales</taxon>
        <taxon>Clostridiaceae</taxon>
        <taxon>Proteiniclasticum</taxon>
    </lineage>
</organism>
<keyword evidence="3" id="KW-1185">Reference proteome</keyword>
<dbReference type="SUPFAM" id="SSF51735">
    <property type="entry name" value="NAD(P)-binding Rossmann-fold domains"/>
    <property type="match status" value="1"/>
</dbReference>
<reference evidence="2" key="1">
    <citation type="submission" date="2021-04" db="EMBL/GenBank/DDBJ databases">
        <title>Proteiniclasticum sedimins sp. nov., an obligate anaerobic bacterium isolated from anaerobic sludge.</title>
        <authorList>
            <person name="Liu J."/>
        </authorList>
    </citation>
    <scope>NUCLEOTIDE SEQUENCE</scope>
    <source>
        <strain evidence="2">BAD-10</strain>
    </source>
</reference>
<accession>A0A941HRG1</accession>
<name>A0A941HRG1_9CLOT</name>
<dbReference type="EMBL" id="JAGSCS010000012">
    <property type="protein sequence ID" value="MBR0576568.1"/>
    <property type="molecule type" value="Genomic_DNA"/>
</dbReference>
<dbReference type="InterPro" id="IPR003781">
    <property type="entry name" value="CoA-bd"/>
</dbReference>
<dbReference type="Pfam" id="PF13380">
    <property type="entry name" value="CoA_binding_2"/>
    <property type="match status" value="1"/>
</dbReference>
<evidence type="ECO:0000259" key="1">
    <source>
        <dbReference type="Pfam" id="PF13380"/>
    </source>
</evidence>
<feature type="domain" description="CoA-binding" evidence="1">
    <location>
        <begin position="11"/>
        <end position="124"/>
    </location>
</feature>
<dbReference type="InterPro" id="IPR036291">
    <property type="entry name" value="NAD(P)-bd_dom_sf"/>
</dbReference>
<dbReference type="PANTHER" id="PTHR33303:SF2">
    <property type="entry name" value="COA-BINDING DOMAIN-CONTAINING PROTEIN"/>
    <property type="match status" value="1"/>
</dbReference>
<evidence type="ECO:0000313" key="2">
    <source>
        <dbReference type="EMBL" id="MBR0576568.1"/>
    </source>
</evidence>
<proteinExistence type="predicted"/>
<dbReference type="AlphaFoldDB" id="A0A941HRG1"/>
<protein>
    <submittedName>
        <fullName evidence="2">CoA-binding protein</fullName>
    </submittedName>
</protein>
<comment type="caution">
    <text evidence="2">The sequence shown here is derived from an EMBL/GenBank/DDBJ whole genome shotgun (WGS) entry which is preliminary data.</text>
</comment>
<evidence type="ECO:0000313" key="3">
    <source>
        <dbReference type="Proteomes" id="UP000675379"/>
    </source>
</evidence>
<dbReference type="PANTHER" id="PTHR33303">
    <property type="entry name" value="CYTOPLASMIC PROTEIN-RELATED"/>
    <property type="match status" value="1"/>
</dbReference>
<dbReference type="Gene3D" id="3.40.50.720">
    <property type="entry name" value="NAD(P)-binding Rossmann-like Domain"/>
    <property type="match status" value="1"/>
</dbReference>
<gene>
    <name evidence="2" type="ORF">KCG48_09465</name>
</gene>
<dbReference type="RefSeq" id="WP_211801639.1">
    <property type="nucleotide sequence ID" value="NZ_JAGSCS010000012.1"/>
</dbReference>
<dbReference type="Proteomes" id="UP000675379">
    <property type="component" value="Unassembled WGS sequence"/>
</dbReference>
<sequence>MMDASEMMNFKNWVVAGDVTNEMKYAGRIYKKLKRRDYNVVGFHPLDENEEVLNTFAEVTNGETKFEVLNLVVNPERGLQIVKEAHDYGIRMVLAQPGARSEAIREYCKNQGMEYVEGCTLVELSLL</sequence>